<dbReference type="Proteomes" id="UP000035947">
    <property type="component" value="Unassembled WGS sequence"/>
</dbReference>
<evidence type="ECO:0000313" key="4">
    <source>
        <dbReference type="EMBL" id="KMO12813.1"/>
    </source>
</evidence>
<feature type="compositionally biased region" description="Low complexity" evidence="2">
    <location>
        <begin position="264"/>
        <end position="274"/>
    </location>
</feature>
<evidence type="ECO:0000256" key="3">
    <source>
        <dbReference type="SAM" id="SignalP"/>
    </source>
</evidence>
<feature type="compositionally biased region" description="Pro residues" evidence="2">
    <location>
        <begin position="301"/>
        <end position="314"/>
    </location>
</feature>
<feature type="compositionally biased region" description="Low complexity" evidence="2">
    <location>
        <begin position="1111"/>
        <end position="1136"/>
    </location>
</feature>
<keyword evidence="5" id="KW-1185">Reference proteome</keyword>
<feature type="chain" id="PRO_5046578246" description="Tetratricopeptide repeat protein" evidence="3">
    <location>
        <begin position="29"/>
        <end position="1144"/>
    </location>
</feature>
<evidence type="ECO:0000256" key="2">
    <source>
        <dbReference type="SAM" id="MobiDB-lite"/>
    </source>
</evidence>
<keyword evidence="3" id="KW-0732">Signal</keyword>
<keyword evidence="1" id="KW-0802">TPR repeat</keyword>
<feature type="region of interest" description="Disordered" evidence="2">
    <location>
        <begin position="1099"/>
        <end position="1144"/>
    </location>
</feature>
<dbReference type="PROSITE" id="PS50005">
    <property type="entry name" value="TPR"/>
    <property type="match status" value="1"/>
</dbReference>
<feature type="signal peptide" evidence="3">
    <location>
        <begin position="1"/>
        <end position="28"/>
    </location>
</feature>
<evidence type="ECO:0008006" key="6">
    <source>
        <dbReference type="Google" id="ProtNLM"/>
    </source>
</evidence>
<dbReference type="SUPFAM" id="SSF48452">
    <property type="entry name" value="TPR-like"/>
    <property type="match status" value="1"/>
</dbReference>
<dbReference type="EMBL" id="JXOD01000243">
    <property type="protein sequence ID" value="KMO12813.1"/>
    <property type="molecule type" value="Genomic_DNA"/>
</dbReference>
<comment type="caution">
    <text evidence="4">The sequence shown here is derived from an EMBL/GenBank/DDBJ whole genome shotgun (WGS) entry which is preliminary data.</text>
</comment>
<evidence type="ECO:0000256" key="1">
    <source>
        <dbReference type="PROSITE-ProRule" id="PRU00339"/>
    </source>
</evidence>
<feature type="repeat" description="TPR" evidence="1">
    <location>
        <begin position="795"/>
        <end position="828"/>
    </location>
</feature>
<reference evidence="4 5" key="1">
    <citation type="submission" date="2015-01" db="EMBL/GenBank/DDBJ databases">
        <title>Genome sequencing of Methylobacterium platani JCM14648 type strain.</title>
        <authorList>
            <person name="Chaudhry V."/>
            <person name="Patil P.B."/>
        </authorList>
    </citation>
    <scope>NUCLEOTIDE SEQUENCE [LARGE SCALE GENOMIC DNA]</scope>
    <source>
        <strain evidence="4 5">JCM 14648</strain>
    </source>
</reference>
<feature type="region of interest" description="Disordered" evidence="2">
    <location>
        <begin position="264"/>
        <end position="323"/>
    </location>
</feature>
<dbReference type="InterPro" id="IPR019734">
    <property type="entry name" value="TPR_rpt"/>
</dbReference>
<dbReference type="Gene3D" id="1.25.40.10">
    <property type="entry name" value="Tetratricopeptide repeat domain"/>
    <property type="match status" value="1"/>
</dbReference>
<dbReference type="RefSeq" id="WP_048436198.1">
    <property type="nucleotide sequence ID" value="NZ_JXOD01000243.1"/>
</dbReference>
<sequence length="1144" mass="119786">MGSTGRSRRAAALIALAALAAGAGAAEAAQLVAIQGSEQKNFGRIALTFDHGVKVSARIVGGVLVVAFREPVTGQRERLASEMPAYVAQVRRDPDGAGLRVALQAPYRVNVLEAGERVFIDLMPEGWTGLPPGLPPEVLADLTRRAEELNERLRREAARTARRPVPLRLEAAHLPTLTRLSFRLPQATEVGLERAGSEIRLRIPGTYTVEAAEARAGLTPAATMLGAEAGPEAARVTLKLAPGYTAEGYREDESYVLDLMKPASGSAAGPSADAKPVDPKSADPKPGEPKSAELRSATAEAPPPASPAPSPAPPSQAAAPAPAGPVQARLVRAGAAWRIAFPFAARPPAALFERGGIATLVFETPGTIGLPSFPAGAPASLAEGPRAEGAFAVVRLRLESGTIAQLAAGEGQGWDLVLGDGSEPGGDILAPQRSADSSGKPAVSVPLARPGGTVWLERDGERIAVATAHGPRIAGVPKRGRFVEFEVLPSRQGVAVLAAADDLAVRPGFNEVTITRPGGLSVSPAVAEAPEAGAQAASALMVQPDRWREDRRGDVRARIRAAEAAAAAAERPARSAARLDLARVLLANGFSAEASGVLALAAREDAALAAERPARLLSAIAALRLGQDARAAGFLTPDGKQAQDPEFRLWRGLVDARGRRSAAALAALKAGLPIIEAYPDDLQLPLYLAGADAALDAKDPAFAQRSLTAASALVDGPLARDRLAFLKARFAEAIGQDGEARRAYQQLAETGEAPVAAQAGLRLVDLGRATGTMTPEAAIDRLERLTLGWHGDTEAEAFARLGRLYAGAGRWRDAFATARKANRLYPDHPATRGLHDDTVALFSALFLSDRGASLGRIEALALFYDFKEFTPIGRRGDEIVRRLADRLVALDLLDAAGDLLQHQVDNRLTGAARASVAARLATVRLMEGEPLKALKVLQNTRLPELPAQIRDARLLLEARALSDLSRTDLALELLDGNAGPEAAHLRGDILWGARRWREAGEAHEALLGPRWRDPAPLSDAERADVMRAAIAFALAEDALSLDRLRTKYTQKMADSPDARTFGLVAAPDASGTAAFRSIVRQATSAETLTQFLRAYRARYPESAAPERPKSGPDGAPAQGGPAAGSPAPGGPAPEARGSGGPAPG</sequence>
<accession>A0ABR5GTN1</accession>
<name>A0ABR5GTN1_9HYPH</name>
<protein>
    <recommendedName>
        <fullName evidence="6">Tetratricopeptide repeat protein</fullName>
    </recommendedName>
</protein>
<organism evidence="4 5">
    <name type="scientific">Methylobacterium platani JCM 14648</name>
    <dbReference type="NCBI Taxonomy" id="1295136"/>
    <lineage>
        <taxon>Bacteria</taxon>
        <taxon>Pseudomonadati</taxon>
        <taxon>Pseudomonadota</taxon>
        <taxon>Alphaproteobacteria</taxon>
        <taxon>Hyphomicrobiales</taxon>
        <taxon>Methylobacteriaceae</taxon>
        <taxon>Methylobacterium</taxon>
    </lineage>
</organism>
<feature type="region of interest" description="Disordered" evidence="2">
    <location>
        <begin position="425"/>
        <end position="445"/>
    </location>
</feature>
<proteinExistence type="predicted"/>
<evidence type="ECO:0000313" key="5">
    <source>
        <dbReference type="Proteomes" id="UP000035947"/>
    </source>
</evidence>
<feature type="compositionally biased region" description="Basic and acidic residues" evidence="2">
    <location>
        <begin position="275"/>
        <end position="293"/>
    </location>
</feature>
<gene>
    <name evidence="4" type="ORF">SQ03_23570</name>
</gene>
<dbReference type="InterPro" id="IPR011990">
    <property type="entry name" value="TPR-like_helical_dom_sf"/>
</dbReference>